<dbReference type="Gene3D" id="3.10.450.50">
    <property type="match status" value="1"/>
</dbReference>
<reference evidence="2 3" key="2">
    <citation type="journal article" date="2017" name="Int. J. Syst. Evol. Microbiol.">
        <title>Pseudomonas furukawaii sp. nov., a polychlorinated biphenyl-degrading bacterium isolated from biphenyl-contaminated soil in Japan.</title>
        <authorList>
            <person name="Kimura N."/>
            <person name="Watanabe T."/>
            <person name="Suenaga H."/>
            <person name="Fujihara H."/>
            <person name="Futagami T."/>
            <person name="Goto M."/>
            <person name="Hanada S."/>
            <person name="Hirose J."/>
        </authorList>
    </citation>
    <scope>NUCLEOTIDE SEQUENCE [LARGE SCALE GENOMIC DNA]</scope>
    <source>
        <strain evidence="3">DSM 10086 / NBRC 110670 / KF707</strain>
    </source>
</reference>
<name>A0AAD1BWJ0_METFU</name>
<dbReference type="RefSeq" id="WP_003453737.1">
    <property type="nucleotide sequence ID" value="NZ_AJMR01000185.1"/>
</dbReference>
<dbReference type="KEGG" id="pfuw:KF707C_12130"/>
<evidence type="ECO:0000259" key="1">
    <source>
        <dbReference type="Pfam" id="PF12680"/>
    </source>
</evidence>
<organism evidence="2 3">
    <name type="scientific">Metapseudomonas furukawaii</name>
    <name type="common">Pseudomonas furukawaii</name>
    <dbReference type="NCBI Taxonomy" id="1149133"/>
    <lineage>
        <taxon>Bacteria</taxon>
        <taxon>Pseudomonadati</taxon>
        <taxon>Pseudomonadota</taxon>
        <taxon>Gammaproteobacteria</taxon>
        <taxon>Pseudomonadales</taxon>
        <taxon>Pseudomonadaceae</taxon>
        <taxon>Metapseudomonas</taxon>
    </lineage>
</organism>
<dbReference type="AlphaFoldDB" id="A0AAD1BWJ0"/>
<dbReference type="InterPro" id="IPR032710">
    <property type="entry name" value="NTF2-like_dom_sf"/>
</dbReference>
<protein>
    <submittedName>
        <fullName evidence="2">Steroid delta-isomerase</fullName>
    </submittedName>
</protein>
<sequence>MISEEQVRATLARYVELVGAGDMDGILALYAEDARVEDPVGKPAHVGIEAISRFYREGLGRLDATARLDGAIRATRGCGAVPFCVDLDWAGQARTIEVIDVMEFDADGRIRSMKAYWGEANMVARGQP</sequence>
<dbReference type="Proteomes" id="UP000218554">
    <property type="component" value="Chromosome"/>
</dbReference>
<gene>
    <name evidence="2" type="ORF">KF707C_12130</name>
</gene>
<evidence type="ECO:0000313" key="3">
    <source>
        <dbReference type="Proteomes" id="UP000218554"/>
    </source>
</evidence>
<reference evidence="3" key="1">
    <citation type="submission" date="2015-05" db="EMBL/GenBank/DDBJ databases">
        <title>Draft genome sequencing of a biphenyl-degrading bacterium, Pseudomonas balearica KF707 (=NBRC110670).</title>
        <authorList>
            <person name="Kimura N."/>
            <person name="Hirose J."/>
            <person name="Watanabe T."/>
            <person name="Suenaga H."/>
            <person name="Fujihara H."/>
            <person name="Noguchi M."/>
            <person name="Hashimoto M."/>
            <person name="Shimodaira J."/>
            <person name="Tsuchikane K."/>
            <person name="Hosoyama A."/>
            <person name="Yamazoe A."/>
            <person name="Fujita N."/>
            <person name="Furukawa K."/>
        </authorList>
    </citation>
    <scope>NUCLEOTIDE SEQUENCE [LARGE SCALE GENOMIC DNA]</scope>
    <source>
        <strain evidence="3">DSM 10086 / NBRC 110670 / KF707</strain>
    </source>
</reference>
<dbReference type="Pfam" id="PF12680">
    <property type="entry name" value="SnoaL_2"/>
    <property type="match status" value="1"/>
</dbReference>
<keyword evidence="3" id="KW-1185">Reference proteome</keyword>
<feature type="domain" description="SnoaL-like" evidence="1">
    <location>
        <begin position="12"/>
        <end position="112"/>
    </location>
</feature>
<proteinExistence type="predicted"/>
<dbReference type="InterPro" id="IPR037401">
    <property type="entry name" value="SnoaL-like"/>
</dbReference>
<dbReference type="SUPFAM" id="SSF54427">
    <property type="entry name" value="NTF2-like"/>
    <property type="match status" value="1"/>
</dbReference>
<evidence type="ECO:0000313" key="2">
    <source>
        <dbReference type="EMBL" id="BAU72901.1"/>
    </source>
</evidence>
<accession>A0AAD1BWJ0</accession>
<dbReference type="EMBL" id="AP014862">
    <property type="protein sequence ID" value="BAU72901.1"/>
    <property type="molecule type" value="Genomic_DNA"/>
</dbReference>